<dbReference type="GO" id="GO:0016020">
    <property type="term" value="C:membrane"/>
    <property type="evidence" value="ECO:0007669"/>
    <property type="project" value="UniProtKB-SubCell"/>
</dbReference>
<feature type="domain" description="G-protein coupled receptors family 1 profile" evidence="10">
    <location>
        <begin position="58"/>
        <end position="280"/>
    </location>
</feature>
<feature type="transmembrane region" description="Helical" evidence="9">
    <location>
        <begin position="159"/>
        <end position="181"/>
    </location>
</feature>
<dbReference type="InterPro" id="IPR050125">
    <property type="entry name" value="GPCR_opsins"/>
</dbReference>
<comment type="caution">
    <text evidence="11">The sequence shown here is derived from an EMBL/GenBank/DDBJ whole genome shotgun (WGS) entry which is preliminary data.</text>
</comment>
<protein>
    <submittedName>
        <fullName evidence="11">G_PROTEIN_RECEP_F1_2 domain-containing protein</fullName>
    </submittedName>
</protein>
<evidence type="ECO:0000256" key="4">
    <source>
        <dbReference type="ARBA" id="ARBA00023040"/>
    </source>
</evidence>
<dbReference type="GO" id="GO:0007601">
    <property type="term" value="P:visual perception"/>
    <property type="evidence" value="ECO:0007669"/>
    <property type="project" value="UniProtKB-KW"/>
</dbReference>
<evidence type="ECO:0000256" key="2">
    <source>
        <dbReference type="ARBA" id="ARBA00022692"/>
    </source>
</evidence>
<feature type="transmembrane region" description="Helical" evidence="9">
    <location>
        <begin position="38"/>
        <end position="68"/>
    </location>
</feature>
<proteinExistence type="predicted"/>
<dbReference type="SUPFAM" id="SSF81321">
    <property type="entry name" value="Family A G protein-coupled receptor-like"/>
    <property type="match status" value="1"/>
</dbReference>
<sequence>MDKEVAQIPNEANEVKVTVTLVLNASFSWLERPTKNVLTYHLVACIILSSLAITAVAANVCLLVPIFCSSSLKKVVLNQLISVVSVACVLDCSVNVPFSLYCIKNSEWLLGVKVCTLNAISVLLISVMITWSVCGMCMERWYSIFNRSKHRFFKVCKQVVVIVTPIMMCIVSLFPVMLGLIDVHFFPNRFMCSIAIKKEQCYRTVILLCFVLPVTVGLLTLLCSLTKNFVKIRNISLQRGELSYAELFFEESHLWNEWQSSKFVSIITLLFLVLELPFIIKQTDYLVGSDKLSISNGLTPQNSTLNSSLPLTHITPPIETAFSWTKFTFCLLFPITTLVLRKDIRRKLNSVISFFRPSSSIPSKTEYGTSIVHEESPDDFLVPQVWRRRRRLSSVTCLTTPLVFGQCKVANTQFQLLDLSAGMAKWKASYNESKREEKSQANHGKTFFDNAFEDEEELTEFERYEDGTEDEINSSENFGKEIASVKEAAVQTNDKCFQEVVYFQKVCNSSQRVNNPNRCLEKQNSLEKRKHRNRHRRLSKSFTTSSRTTNEISNHRIYMTYPKVPSNVRLQSNFQVNTTSDLLKALKAYRSRKHLTVCDIFPSGTAELMDVTTENKHIVSL</sequence>
<dbReference type="InterPro" id="IPR017452">
    <property type="entry name" value="GPCR_Rhodpsn_7TM"/>
</dbReference>
<evidence type="ECO:0000256" key="6">
    <source>
        <dbReference type="ARBA" id="ARBA00023170"/>
    </source>
</evidence>
<evidence type="ECO:0000256" key="7">
    <source>
        <dbReference type="ARBA" id="ARBA00023224"/>
    </source>
</evidence>
<name>A0AAV4X5G0_9ARAC</name>
<keyword evidence="3 9" id="KW-1133">Transmembrane helix</keyword>
<keyword evidence="8" id="KW-0844">Vision</keyword>
<keyword evidence="4" id="KW-0297">G-protein coupled receptor</keyword>
<evidence type="ECO:0000256" key="5">
    <source>
        <dbReference type="ARBA" id="ARBA00023136"/>
    </source>
</evidence>
<dbReference type="CDD" id="cd00637">
    <property type="entry name" value="7tm_classA_rhodopsin-like"/>
    <property type="match status" value="1"/>
</dbReference>
<keyword evidence="5 9" id="KW-0472">Membrane</keyword>
<evidence type="ECO:0000256" key="3">
    <source>
        <dbReference type="ARBA" id="ARBA00022989"/>
    </source>
</evidence>
<reference evidence="11 12" key="1">
    <citation type="submission" date="2021-06" db="EMBL/GenBank/DDBJ databases">
        <title>Caerostris darwini draft genome.</title>
        <authorList>
            <person name="Kono N."/>
            <person name="Arakawa K."/>
        </authorList>
    </citation>
    <scope>NUCLEOTIDE SEQUENCE [LARGE SCALE GENOMIC DNA]</scope>
</reference>
<keyword evidence="7" id="KW-0807">Transducer</keyword>
<evidence type="ECO:0000256" key="8">
    <source>
        <dbReference type="ARBA" id="ARBA00023305"/>
    </source>
</evidence>
<keyword evidence="12" id="KW-1185">Reference proteome</keyword>
<dbReference type="PROSITE" id="PS50262">
    <property type="entry name" value="G_PROTEIN_RECEP_F1_2"/>
    <property type="match status" value="1"/>
</dbReference>
<evidence type="ECO:0000256" key="9">
    <source>
        <dbReference type="SAM" id="Phobius"/>
    </source>
</evidence>
<dbReference type="Gene3D" id="1.20.1070.10">
    <property type="entry name" value="Rhodopsin 7-helix transmembrane proteins"/>
    <property type="match status" value="1"/>
</dbReference>
<gene>
    <name evidence="11" type="primary">AVEN_150081_1</name>
    <name evidence="11" type="ORF">CDAR_194621</name>
</gene>
<evidence type="ECO:0000256" key="1">
    <source>
        <dbReference type="ARBA" id="ARBA00004141"/>
    </source>
</evidence>
<evidence type="ECO:0000313" key="12">
    <source>
        <dbReference type="Proteomes" id="UP001054837"/>
    </source>
</evidence>
<feature type="transmembrane region" description="Helical" evidence="9">
    <location>
        <begin position="120"/>
        <end position="138"/>
    </location>
</feature>
<comment type="subcellular location">
    <subcellularLocation>
        <location evidence="1">Membrane</location>
        <topology evidence="1">Multi-pass membrane protein</topology>
    </subcellularLocation>
</comment>
<dbReference type="Proteomes" id="UP001054837">
    <property type="component" value="Unassembled WGS sequence"/>
</dbReference>
<accession>A0AAV4X5G0</accession>
<dbReference type="AlphaFoldDB" id="A0AAV4X5G0"/>
<evidence type="ECO:0000259" key="10">
    <source>
        <dbReference type="PROSITE" id="PS50262"/>
    </source>
</evidence>
<feature type="transmembrane region" description="Helical" evidence="9">
    <location>
        <begin position="263"/>
        <end position="280"/>
    </location>
</feature>
<feature type="transmembrane region" description="Helical" evidence="9">
    <location>
        <begin position="321"/>
        <end position="340"/>
    </location>
</feature>
<keyword evidence="8" id="KW-0716">Sensory transduction</keyword>
<dbReference type="EMBL" id="BPLQ01015713">
    <property type="protein sequence ID" value="GIY90417.1"/>
    <property type="molecule type" value="Genomic_DNA"/>
</dbReference>
<dbReference type="PANTHER" id="PTHR24240">
    <property type="entry name" value="OPSIN"/>
    <property type="match status" value="1"/>
</dbReference>
<dbReference type="GO" id="GO:0004930">
    <property type="term" value="F:G protein-coupled receptor activity"/>
    <property type="evidence" value="ECO:0007669"/>
    <property type="project" value="UniProtKB-KW"/>
</dbReference>
<keyword evidence="2 9" id="KW-0812">Transmembrane</keyword>
<feature type="transmembrane region" description="Helical" evidence="9">
    <location>
        <begin position="205"/>
        <end position="225"/>
    </location>
</feature>
<organism evidence="11 12">
    <name type="scientific">Caerostris darwini</name>
    <dbReference type="NCBI Taxonomy" id="1538125"/>
    <lineage>
        <taxon>Eukaryota</taxon>
        <taxon>Metazoa</taxon>
        <taxon>Ecdysozoa</taxon>
        <taxon>Arthropoda</taxon>
        <taxon>Chelicerata</taxon>
        <taxon>Arachnida</taxon>
        <taxon>Araneae</taxon>
        <taxon>Araneomorphae</taxon>
        <taxon>Entelegynae</taxon>
        <taxon>Araneoidea</taxon>
        <taxon>Araneidae</taxon>
        <taxon>Caerostris</taxon>
    </lineage>
</organism>
<evidence type="ECO:0000313" key="11">
    <source>
        <dbReference type="EMBL" id="GIY90417.1"/>
    </source>
</evidence>
<keyword evidence="6" id="KW-0675">Receptor</keyword>